<protein>
    <submittedName>
        <fullName evidence="1">Uncharacterized protein</fullName>
    </submittedName>
</protein>
<accession>A0ABR2AR72</accession>
<organism evidence="1 2">
    <name type="scientific">Hibiscus sabdariffa</name>
    <name type="common">roselle</name>
    <dbReference type="NCBI Taxonomy" id="183260"/>
    <lineage>
        <taxon>Eukaryota</taxon>
        <taxon>Viridiplantae</taxon>
        <taxon>Streptophyta</taxon>
        <taxon>Embryophyta</taxon>
        <taxon>Tracheophyta</taxon>
        <taxon>Spermatophyta</taxon>
        <taxon>Magnoliopsida</taxon>
        <taxon>eudicotyledons</taxon>
        <taxon>Gunneridae</taxon>
        <taxon>Pentapetalae</taxon>
        <taxon>rosids</taxon>
        <taxon>malvids</taxon>
        <taxon>Malvales</taxon>
        <taxon>Malvaceae</taxon>
        <taxon>Malvoideae</taxon>
        <taxon>Hibiscus</taxon>
    </lineage>
</organism>
<dbReference type="EMBL" id="JBBPBM010000404">
    <property type="protein sequence ID" value="KAK8495788.1"/>
    <property type="molecule type" value="Genomic_DNA"/>
</dbReference>
<keyword evidence="2" id="KW-1185">Reference proteome</keyword>
<sequence length="89" mass="9722">MVTCTPSQQGTNRPRKGPNGASSQPVRRAPPPWHKGTMGAVKRVARRVQPRICREGWTVAQQQARVGVCNGSIGPYRSEGRPRLLPAHS</sequence>
<dbReference type="Proteomes" id="UP001472677">
    <property type="component" value="Unassembled WGS sequence"/>
</dbReference>
<evidence type="ECO:0000313" key="2">
    <source>
        <dbReference type="Proteomes" id="UP001472677"/>
    </source>
</evidence>
<reference evidence="1 2" key="1">
    <citation type="journal article" date="2024" name="G3 (Bethesda)">
        <title>Genome assembly of Hibiscus sabdariffa L. provides insights into metabolisms of medicinal natural products.</title>
        <authorList>
            <person name="Kim T."/>
        </authorList>
    </citation>
    <scope>NUCLEOTIDE SEQUENCE [LARGE SCALE GENOMIC DNA]</scope>
    <source>
        <strain evidence="1">TK-2024</strain>
        <tissue evidence="1">Old leaves</tissue>
    </source>
</reference>
<name>A0ABR2AR72_9ROSI</name>
<comment type="caution">
    <text evidence="1">The sequence shown here is derived from an EMBL/GenBank/DDBJ whole genome shotgun (WGS) entry which is preliminary data.</text>
</comment>
<proteinExistence type="predicted"/>
<gene>
    <name evidence="1" type="ORF">V6N12_011399</name>
</gene>
<evidence type="ECO:0000313" key="1">
    <source>
        <dbReference type="EMBL" id="KAK8495788.1"/>
    </source>
</evidence>